<evidence type="ECO:0000313" key="2">
    <source>
        <dbReference type="EMBL" id="GAA1827870.1"/>
    </source>
</evidence>
<reference evidence="3" key="1">
    <citation type="journal article" date="2019" name="Int. J. Syst. Evol. Microbiol.">
        <title>The Global Catalogue of Microorganisms (GCM) 10K type strain sequencing project: providing services to taxonomists for standard genome sequencing and annotation.</title>
        <authorList>
            <consortium name="The Broad Institute Genomics Platform"/>
            <consortium name="The Broad Institute Genome Sequencing Center for Infectious Disease"/>
            <person name="Wu L."/>
            <person name="Ma J."/>
        </authorList>
    </citation>
    <scope>NUCLEOTIDE SEQUENCE [LARGE SCALE GENOMIC DNA]</scope>
    <source>
        <strain evidence="3">JCM 13250</strain>
    </source>
</reference>
<evidence type="ECO:0008006" key="4">
    <source>
        <dbReference type="Google" id="ProtNLM"/>
    </source>
</evidence>
<feature type="transmembrane region" description="Helical" evidence="1">
    <location>
        <begin position="12"/>
        <end position="33"/>
    </location>
</feature>
<dbReference type="EMBL" id="BAAALT010000243">
    <property type="protein sequence ID" value="GAA1827870.1"/>
    <property type="molecule type" value="Genomic_DNA"/>
</dbReference>
<proteinExistence type="predicted"/>
<dbReference type="RefSeq" id="WP_344138336.1">
    <property type="nucleotide sequence ID" value="NZ_BAAALT010000243.1"/>
</dbReference>
<evidence type="ECO:0000256" key="1">
    <source>
        <dbReference type="SAM" id="Phobius"/>
    </source>
</evidence>
<organism evidence="2 3">
    <name type="scientific">Luedemannella flava</name>
    <dbReference type="NCBI Taxonomy" id="349316"/>
    <lineage>
        <taxon>Bacteria</taxon>
        <taxon>Bacillati</taxon>
        <taxon>Actinomycetota</taxon>
        <taxon>Actinomycetes</taxon>
        <taxon>Micromonosporales</taxon>
        <taxon>Micromonosporaceae</taxon>
        <taxon>Luedemannella</taxon>
    </lineage>
</organism>
<evidence type="ECO:0000313" key="3">
    <source>
        <dbReference type="Proteomes" id="UP001500218"/>
    </source>
</evidence>
<keyword evidence="1" id="KW-0812">Transmembrane</keyword>
<keyword evidence="3" id="KW-1185">Reference proteome</keyword>
<keyword evidence="1" id="KW-1133">Transmembrane helix</keyword>
<dbReference type="Proteomes" id="UP001500218">
    <property type="component" value="Unassembled WGS sequence"/>
</dbReference>
<sequence>MSQPTTPPARRGLPLARIALICGIIVPVLGLLIQAGKWLFPDGLGGRPDPEPTKEAVIGGTPAAPQSNAVVATGAAATTSAAPAVTAAADGRARLDSLTRDAGQVAKLPRAFAGKAGFDGAVTVACPSNESDQPVREVTYLLHGRYLDLSATIQPSFADPDFRGQVTVDGVWRNPDGTVTRRTVGGATTDGRATAALAGALDVEGAEKLVLVVDCDVPTGVVIIKDGRLTRVS</sequence>
<comment type="caution">
    <text evidence="2">The sequence shown here is derived from an EMBL/GenBank/DDBJ whole genome shotgun (WGS) entry which is preliminary data.</text>
</comment>
<gene>
    <name evidence="2" type="ORF">GCM10009682_53820</name>
</gene>
<keyword evidence="1" id="KW-0472">Membrane</keyword>
<name>A0ABP4YWJ3_9ACTN</name>
<accession>A0ABP4YWJ3</accession>
<protein>
    <recommendedName>
        <fullName evidence="4">Secreted protein</fullName>
    </recommendedName>
</protein>